<dbReference type="Proteomes" id="UP001500368">
    <property type="component" value="Unassembled WGS sequence"/>
</dbReference>
<gene>
    <name evidence="1" type="ORF">GCM10025790_01770</name>
</gene>
<keyword evidence="2" id="KW-1185">Reference proteome</keyword>
<organism evidence="1 2">
    <name type="scientific">Nesterenkonia rhizosphaerae</name>
    <dbReference type="NCBI Taxonomy" id="1348272"/>
    <lineage>
        <taxon>Bacteria</taxon>
        <taxon>Bacillati</taxon>
        <taxon>Actinomycetota</taxon>
        <taxon>Actinomycetes</taxon>
        <taxon>Micrococcales</taxon>
        <taxon>Micrococcaceae</taxon>
        <taxon>Nesterenkonia</taxon>
    </lineage>
</organism>
<accession>A0ABP9FPU3</accession>
<name>A0ABP9FPU3_9MICC</name>
<sequence>MSGSTVNLIRSAAPAVMPGPAVDLAYQLLESEFSAPHMGALAELPARGHHASLLGRAGAQLSELYTELTSYGWRLVPRPGADHQRAAQLLRSDVDTLADVRGARADQGDDVGPLRMEMLGPVSFAAGLALPGGEKVLADHGARRDLAESLAAGAAEHVAHVRRAVAPSSLSVVILEPDYARVRTAQVPTVSGYQSLRAVSRDETRSLLGVVVDALRTAGADEVLLDFGTAVTAEQAEDFFSRNQARVDGFGIALPLLGTPDWERVAELAEGGALFSAGLLRAGEAAPTAAGPTGLPQVTDLSARLLQPWQRLGMPLNALGAVTVTPFGALDRPQLGRVGQAQAMRLATRIRDTAEALTEHINER</sequence>
<dbReference type="EMBL" id="BAABLW010000001">
    <property type="protein sequence ID" value="GAA4911119.1"/>
    <property type="molecule type" value="Genomic_DNA"/>
</dbReference>
<protein>
    <submittedName>
        <fullName evidence="1">Methionine synthase</fullName>
    </submittedName>
</protein>
<evidence type="ECO:0000313" key="2">
    <source>
        <dbReference type="Proteomes" id="UP001500368"/>
    </source>
</evidence>
<evidence type="ECO:0000313" key="1">
    <source>
        <dbReference type="EMBL" id="GAA4911119.1"/>
    </source>
</evidence>
<comment type="caution">
    <text evidence="1">The sequence shown here is derived from an EMBL/GenBank/DDBJ whole genome shotgun (WGS) entry which is preliminary data.</text>
</comment>
<proteinExistence type="predicted"/>
<dbReference type="RefSeq" id="WP_345476244.1">
    <property type="nucleotide sequence ID" value="NZ_BAABLW010000001.1"/>
</dbReference>
<reference evidence="2" key="1">
    <citation type="journal article" date="2019" name="Int. J. Syst. Evol. Microbiol.">
        <title>The Global Catalogue of Microorganisms (GCM) 10K type strain sequencing project: providing services to taxonomists for standard genome sequencing and annotation.</title>
        <authorList>
            <consortium name="The Broad Institute Genomics Platform"/>
            <consortium name="The Broad Institute Genome Sequencing Center for Infectious Disease"/>
            <person name="Wu L."/>
            <person name="Ma J."/>
        </authorList>
    </citation>
    <scope>NUCLEOTIDE SEQUENCE [LARGE SCALE GENOMIC DNA]</scope>
    <source>
        <strain evidence="2">JCM 19129</strain>
    </source>
</reference>